<gene>
    <name evidence="2" type="ORF">GOB84_11120</name>
</gene>
<dbReference type="PANTHER" id="PTHR43212:SF3">
    <property type="entry name" value="QUERCETIN 2,3-DIOXYGENASE"/>
    <property type="match status" value="1"/>
</dbReference>
<evidence type="ECO:0000313" key="3">
    <source>
        <dbReference type="Proteomes" id="UP000615326"/>
    </source>
</evidence>
<dbReference type="Gene3D" id="2.60.120.10">
    <property type="entry name" value="Jelly Rolls"/>
    <property type="match status" value="2"/>
</dbReference>
<dbReference type="InterPro" id="IPR041602">
    <property type="entry name" value="Quercetinase_C"/>
</dbReference>
<feature type="domain" description="Quercetin 2,3-dioxygenase C-terminal cupin" evidence="1">
    <location>
        <begin position="165"/>
        <end position="240"/>
    </location>
</feature>
<dbReference type="RefSeq" id="WP_173577628.1">
    <property type="nucleotide sequence ID" value="NZ_WOSW01000021.1"/>
</dbReference>
<dbReference type="Proteomes" id="UP000615326">
    <property type="component" value="Unassembled WGS sequence"/>
</dbReference>
<dbReference type="PANTHER" id="PTHR43212">
    <property type="entry name" value="QUERCETIN 2,3-DIOXYGENASE"/>
    <property type="match status" value="1"/>
</dbReference>
<dbReference type="InterPro" id="IPR011051">
    <property type="entry name" value="RmlC_Cupin_sf"/>
</dbReference>
<dbReference type="InterPro" id="IPR014710">
    <property type="entry name" value="RmlC-like_jellyroll"/>
</dbReference>
<comment type="caution">
    <text evidence="2">The sequence shown here is derived from an EMBL/GenBank/DDBJ whole genome shotgun (WGS) entry which is preliminary data.</text>
</comment>
<dbReference type="SUPFAM" id="SSF51182">
    <property type="entry name" value="RmlC-like cupins"/>
    <property type="match status" value="1"/>
</dbReference>
<organism evidence="2 3">
    <name type="scientific">Acetobacter fallax</name>
    <dbReference type="NCBI Taxonomy" id="1737473"/>
    <lineage>
        <taxon>Bacteria</taxon>
        <taxon>Pseudomonadati</taxon>
        <taxon>Pseudomonadota</taxon>
        <taxon>Alphaproteobacteria</taxon>
        <taxon>Acetobacterales</taxon>
        <taxon>Acetobacteraceae</taxon>
        <taxon>Acetobacter</taxon>
    </lineage>
</organism>
<evidence type="ECO:0000313" key="2">
    <source>
        <dbReference type="EMBL" id="NHO33100.1"/>
    </source>
</evidence>
<accession>A0ABX0K9K0</accession>
<protein>
    <recommendedName>
        <fullName evidence="1">Quercetin 2,3-dioxygenase C-terminal cupin domain-containing protein</fullName>
    </recommendedName>
</protein>
<sequence length="243" mass="25524">MIAVRRQSSLGEVQDQGVTLRCHFPFRSYVDPMHGCCGRLRVLNTGTLTAGMTYAVGPESGMEILTWLRDGSLSTSVAGFPGDTLSAGGLHAVSTGDGVSRLEWVAGTGEAFFLQFWLLPDDGGGEPSQEVRSEFPALEKGSFRILASGFPEDDPEELAEITDGSPVTIRSRSRLLDAHILAREGARYDTTPGRALYLTVVSGGASVGDAMLAAGDAVAVTGKSSITVLATENTVVLLVDTAS</sequence>
<dbReference type="EMBL" id="WOSW01000021">
    <property type="protein sequence ID" value="NHO33100.1"/>
    <property type="molecule type" value="Genomic_DNA"/>
</dbReference>
<evidence type="ECO:0000259" key="1">
    <source>
        <dbReference type="Pfam" id="PF17954"/>
    </source>
</evidence>
<dbReference type="Pfam" id="PF17954">
    <property type="entry name" value="Pirin_C_2"/>
    <property type="match status" value="1"/>
</dbReference>
<dbReference type="InterPro" id="IPR012093">
    <property type="entry name" value="Pirin"/>
</dbReference>
<keyword evidence="3" id="KW-1185">Reference proteome</keyword>
<reference evidence="2 3" key="1">
    <citation type="journal article" date="2020" name="Int. J. Syst. Evol. Microbiol.">
        <title>Novel acetic acid bacteria from cider fermentations: Acetobacter conturbans sp. nov. and Acetobacter fallax sp. nov.</title>
        <authorList>
            <person name="Sombolestani A.S."/>
            <person name="Cleenwerck I."/>
            <person name="Cnockaert M."/>
            <person name="Borremans W."/>
            <person name="Wieme A.D."/>
            <person name="De Vuyst L."/>
            <person name="Vandamme P."/>
        </authorList>
    </citation>
    <scope>NUCLEOTIDE SEQUENCE [LARGE SCALE GENOMIC DNA]</scope>
    <source>
        <strain evidence="2 3">LMG 1637</strain>
    </source>
</reference>
<name>A0ABX0K9K0_9PROT</name>
<proteinExistence type="predicted"/>